<dbReference type="InterPro" id="IPR013325">
    <property type="entry name" value="RNA_pol_sigma_r2"/>
</dbReference>
<evidence type="ECO:0000256" key="2">
    <source>
        <dbReference type="ARBA" id="ARBA00023015"/>
    </source>
</evidence>
<dbReference type="OrthoDB" id="1163416at2"/>
<dbReference type="SUPFAM" id="SSF88946">
    <property type="entry name" value="Sigma2 domain of RNA polymerase sigma factors"/>
    <property type="match status" value="1"/>
</dbReference>
<dbReference type="EMBL" id="FOAB01000002">
    <property type="protein sequence ID" value="SEK92231.1"/>
    <property type="molecule type" value="Genomic_DNA"/>
</dbReference>
<keyword evidence="3" id="KW-0731">Sigma factor</keyword>
<evidence type="ECO:0000256" key="3">
    <source>
        <dbReference type="ARBA" id="ARBA00023082"/>
    </source>
</evidence>
<sequence length="193" mass="22540">MSINEERKILEGIAAGDAKVIKSFYKDNYNYIKGYILKNSGDDVDVEDVFQDAMIVIYQKLKSGTLEMNVSIRTYLYAVCKNIWRSRLRKNKKIIIDNDAIEANEEIEASIAEEIENKEREHVYRKYFLKLSDTCKDLLNLVFDGNSMKEIANITGYSEGYTRKKKFECKKSLLEKIEKDPMYKELKITSLKE</sequence>
<name>A0A1H7KZL4_AQUAM</name>
<dbReference type="InterPro" id="IPR007627">
    <property type="entry name" value="RNA_pol_sigma70_r2"/>
</dbReference>
<dbReference type="AlphaFoldDB" id="A0A1H7KZL4"/>
<proteinExistence type="inferred from homology"/>
<comment type="similarity">
    <text evidence="1">Belongs to the sigma-70 factor family. ECF subfamily.</text>
</comment>
<keyword evidence="7" id="KW-1185">Reference proteome</keyword>
<evidence type="ECO:0000313" key="7">
    <source>
        <dbReference type="Proteomes" id="UP000198521"/>
    </source>
</evidence>
<dbReference type="SUPFAM" id="SSF88659">
    <property type="entry name" value="Sigma3 and sigma4 domains of RNA polymerase sigma factors"/>
    <property type="match status" value="1"/>
</dbReference>
<dbReference type="GO" id="GO:0006352">
    <property type="term" value="P:DNA-templated transcription initiation"/>
    <property type="evidence" value="ECO:0007669"/>
    <property type="project" value="InterPro"/>
</dbReference>
<dbReference type="PANTHER" id="PTHR43133:SF46">
    <property type="entry name" value="RNA POLYMERASE SIGMA-70 FACTOR ECF SUBFAMILY"/>
    <property type="match status" value="1"/>
</dbReference>
<dbReference type="Proteomes" id="UP000198521">
    <property type="component" value="Unassembled WGS sequence"/>
</dbReference>
<dbReference type="Gene3D" id="1.10.1740.10">
    <property type="match status" value="1"/>
</dbReference>
<feature type="domain" description="RNA polymerase sigma-70 region 2" evidence="5">
    <location>
        <begin position="24"/>
        <end position="93"/>
    </location>
</feature>
<dbReference type="InterPro" id="IPR039425">
    <property type="entry name" value="RNA_pol_sigma-70-like"/>
</dbReference>
<dbReference type="RefSeq" id="WP_091407088.1">
    <property type="nucleotide sequence ID" value="NZ_FOAB01000002.1"/>
</dbReference>
<evidence type="ECO:0000313" key="6">
    <source>
        <dbReference type="EMBL" id="SEK92231.1"/>
    </source>
</evidence>
<dbReference type="STRING" id="1038014.SAMN04487910_1481"/>
<keyword evidence="2" id="KW-0805">Transcription regulation</keyword>
<dbReference type="InterPro" id="IPR013324">
    <property type="entry name" value="RNA_pol_sigma_r3/r4-like"/>
</dbReference>
<keyword evidence="4" id="KW-0804">Transcription</keyword>
<gene>
    <name evidence="6" type="ORF">SAMN04487910_1481</name>
</gene>
<dbReference type="Gene3D" id="1.10.10.10">
    <property type="entry name" value="Winged helix-like DNA-binding domain superfamily/Winged helix DNA-binding domain"/>
    <property type="match status" value="1"/>
</dbReference>
<dbReference type="NCBIfam" id="TIGR02937">
    <property type="entry name" value="sigma70-ECF"/>
    <property type="match status" value="1"/>
</dbReference>
<dbReference type="InterPro" id="IPR036388">
    <property type="entry name" value="WH-like_DNA-bd_sf"/>
</dbReference>
<accession>A0A1H7KZL4</accession>
<dbReference type="GO" id="GO:0016987">
    <property type="term" value="F:sigma factor activity"/>
    <property type="evidence" value="ECO:0007669"/>
    <property type="project" value="UniProtKB-KW"/>
</dbReference>
<evidence type="ECO:0000259" key="5">
    <source>
        <dbReference type="Pfam" id="PF04542"/>
    </source>
</evidence>
<evidence type="ECO:0000256" key="4">
    <source>
        <dbReference type="ARBA" id="ARBA00023163"/>
    </source>
</evidence>
<dbReference type="Pfam" id="PF04542">
    <property type="entry name" value="Sigma70_r2"/>
    <property type="match status" value="1"/>
</dbReference>
<protein>
    <submittedName>
        <fullName evidence="6">RNA polymerase sigma factor, sigma-70 family</fullName>
    </submittedName>
</protein>
<dbReference type="InterPro" id="IPR014284">
    <property type="entry name" value="RNA_pol_sigma-70_dom"/>
</dbReference>
<evidence type="ECO:0000256" key="1">
    <source>
        <dbReference type="ARBA" id="ARBA00010641"/>
    </source>
</evidence>
<dbReference type="PANTHER" id="PTHR43133">
    <property type="entry name" value="RNA POLYMERASE ECF-TYPE SIGMA FACTO"/>
    <property type="match status" value="1"/>
</dbReference>
<reference evidence="6 7" key="1">
    <citation type="submission" date="2016-10" db="EMBL/GenBank/DDBJ databases">
        <authorList>
            <person name="de Groot N.N."/>
        </authorList>
    </citation>
    <scope>NUCLEOTIDE SEQUENCE [LARGE SCALE GENOMIC DNA]</scope>
    <source>
        <strain evidence="6 7">DSM 25232</strain>
    </source>
</reference>
<organism evidence="6 7">
    <name type="scientific">Aquimarina amphilecti</name>
    <dbReference type="NCBI Taxonomy" id="1038014"/>
    <lineage>
        <taxon>Bacteria</taxon>
        <taxon>Pseudomonadati</taxon>
        <taxon>Bacteroidota</taxon>
        <taxon>Flavobacteriia</taxon>
        <taxon>Flavobacteriales</taxon>
        <taxon>Flavobacteriaceae</taxon>
        <taxon>Aquimarina</taxon>
    </lineage>
</organism>